<keyword evidence="1 4" id="KW-0378">Hydrolase</keyword>
<dbReference type="SMART" id="SM00646">
    <property type="entry name" value="Ami_3"/>
    <property type="match status" value="1"/>
</dbReference>
<dbReference type="PANTHER" id="PTHR30404">
    <property type="entry name" value="N-ACETYLMURAMOYL-L-ALANINE AMIDASE"/>
    <property type="match status" value="1"/>
</dbReference>
<dbReference type="EMBL" id="VSSQ01048831">
    <property type="protein sequence ID" value="MPN02874.1"/>
    <property type="molecule type" value="Genomic_DNA"/>
</dbReference>
<gene>
    <name evidence="4" type="primary">cwlD_6</name>
    <name evidence="4" type="ORF">SDC9_150095</name>
</gene>
<dbReference type="Gene3D" id="3.40.630.40">
    <property type="entry name" value="Zn-dependent exopeptidases"/>
    <property type="match status" value="1"/>
</dbReference>
<dbReference type="GO" id="GO:0008745">
    <property type="term" value="F:N-acetylmuramoyl-L-alanine amidase activity"/>
    <property type="evidence" value="ECO:0007669"/>
    <property type="project" value="UniProtKB-EC"/>
</dbReference>
<dbReference type="PANTHER" id="PTHR30404:SF0">
    <property type="entry name" value="N-ACETYLMURAMOYL-L-ALANINE AMIDASE AMIC"/>
    <property type="match status" value="1"/>
</dbReference>
<evidence type="ECO:0000313" key="4">
    <source>
        <dbReference type="EMBL" id="MPN02874.1"/>
    </source>
</evidence>
<sequence length="152" mass="17093">MMTRETDDAIHDSGSTIAQKKKSDMNNRLKMINQYPSAPLISLHLNSFPQDRSVTGAQVFYSKNQEGFGKLAQSTLIKVLKPAKERICKQIPNSIFLMRNSKNPSILVECGFLSNSEEANLLNSADYQRKIAFSLCLCMIEYNHGQSITEES</sequence>
<dbReference type="InterPro" id="IPR002508">
    <property type="entry name" value="MurNAc-LAA_cat"/>
</dbReference>
<feature type="domain" description="MurNAc-LAA" evidence="3">
    <location>
        <begin position="29"/>
        <end position="140"/>
    </location>
</feature>
<evidence type="ECO:0000259" key="3">
    <source>
        <dbReference type="SMART" id="SM00646"/>
    </source>
</evidence>
<comment type="caution">
    <text evidence="4">The sequence shown here is derived from an EMBL/GenBank/DDBJ whole genome shotgun (WGS) entry which is preliminary data.</text>
</comment>
<dbReference type="Pfam" id="PF01520">
    <property type="entry name" value="Amidase_3"/>
    <property type="match status" value="1"/>
</dbReference>
<dbReference type="GO" id="GO:0009253">
    <property type="term" value="P:peptidoglycan catabolic process"/>
    <property type="evidence" value="ECO:0007669"/>
    <property type="project" value="InterPro"/>
</dbReference>
<proteinExistence type="predicted"/>
<dbReference type="AlphaFoldDB" id="A0A645EQI9"/>
<dbReference type="EC" id="3.5.1.28" evidence="4"/>
<accession>A0A645EQI9</accession>
<evidence type="ECO:0000256" key="2">
    <source>
        <dbReference type="SAM" id="MobiDB-lite"/>
    </source>
</evidence>
<reference evidence="4" key="1">
    <citation type="submission" date="2019-08" db="EMBL/GenBank/DDBJ databases">
        <authorList>
            <person name="Kucharzyk K."/>
            <person name="Murdoch R.W."/>
            <person name="Higgins S."/>
            <person name="Loffler F."/>
        </authorList>
    </citation>
    <scope>NUCLEOTIDE SEQUENCE</scope>
</reference>
<feature type="compositionally biased region" description="Basic and acidic residues" evidence="2">
    <location>
        <begin position="1"/>
        <end position="11"/>
    </location>
</feature>
<evidence type="ECO:0000256" key="1">
    <source>
        <dbReference type="ARBA" id="ARBA00022801"/>
    </source>
</evidence>
<dbReference type="CDD" id="cd02696">
    <property type="entry name" value="MurNAc-LAA"/>
    <property type="match status" value="1"/>
</dbReference>
<feature type="region of interest" description="Disordered" evidence="2">
    <location>
        <begin position="1"/>
        <end position="22"/>
    </location>
</feature>
<dbReference type="SUPFAM" id="SSF53187">
    <property type="entry name" value="Zn-dependent exopeptidases"/>
    <property type="match status" value="1"/>
</dbReference>
<name>A0A645EQI9_9ZZZZ</name>
<dbReference type="InterPro" id="IPR050695">
    <property type="entry name" value="N-acetylmuramoyl_amidase_3"/>
</dbReference>
<protein>
    <submittedName>
        <fullName evidence="4">Germination-specific N-acetylmuramoyl-L-alanine amidase</fullName>
        <ecNumber evidence="4">3.5.1.28</ecNumber>
    </submittedName>
</protein>
<dbReference type="GO" id="GO:0030288">
    <property type="term" value="C:outer membrane-bounded periplasmic space"/>
    <property type="evidence" value="ECO:0007669"/>
    <property type="project" value="TreeGrafter"/>
</dbReference>
<organism evidence="4">
    <name type="scientific">bioreactor metagenome</name>
    <dbReference type="NCBI Taxonomy" id="1076179"/>
    <lineage>
        <taxon>unclassified sequences</taxon>
        <taxon>metagenomes</taxon>
        <taxon>ecological metagenomes</taxon>
    </lineage>
</organism>